<protein>
    <submittedName>
        <fullName evidence="2">Uncharacterized protein</fullName>
    </submittedName>
</protein>
<accession>H0R6W3</accession>
<gene>
    <name evidence="2" type="ORF">GOEFS_132_00450</name>
</gene>
<evidence type="ECO:0000256" key="1">
    <source>
        <dbReference type="SAM" id="MobiDB-lite"/>
    </source>
</evidence>
<keyword evidence="3" id="KW-1185">Reference proteome</keyword>
<sequence>MANRASDLSASPESGLKETSDSKNLDIVCAKRANCPWHTDYFQNSTDLIDLMDPTGSPGQWLYSNSALLSKK</sequence>
<dbReference type="Proteomes" id="UP000035034">
    <property type="component" value="Unassembled WGS sequence"/>
</dbReference>
<name>H0R6W3_9ACTN</name>
<feature type="compositionally biased region" description="Polar residues" evidence="1">
    <location>
        <begin position="1"/>
        <end position="12"/>
    </location>
</feature>
<comment type="caution">
    <text evidence="2">The sequence shown here is derived from an EMBL/GenBank/DDBJ whole genome shotgun (WGS) entry which is preliminary data.</text>
</comment>
<dbReference type="EMBL" id="BAEH01000132">
    <property type="protein sequence ID" value="GAB20814.1"/>
    <property type="molecule type" value="Genomic_DNA"/>
</dbReference>
<reference evidence="2 3" key="1">
    <citation type="submission" date="2011-12" db="EMBL/GenBank/DDBJ databases">
        <title>Whole genome shotgun sequence of Gordonia effusa NBRC 100432.</title>
        <authorList>
            <person name="Yoshida I."/>
            <person name="Takarada H."/>
            <person name="Hosoyama A."/>
            <person name="Tsuchikane K."/>
            <person name="Katsumata H."/>
            <person name="Yamazaki S."/>
            <person name="Fujita N."/>
        </authorList>
    </citation>
    <scope>NUCLEOTIDE SEQUENCE [LARGE SCALE GENOMIC DNA]</scope>
    <source>
        <strain evidence="2 3">NBRC 100432</strain>
    </source>
</reference>
<proteinExistence type="predicted"/>
<feature type="region of interest" description="Disordered" evidence="1">
    <location>
        <begin position="1"/>
        <end position="20"/>
    </location>
</feature>
<dbReference type="AlphaFoldDB" id="H0R6W3"/>
<evidence type="ECO:0000313" key="3">
    <source>
        <dbReference type="Proteomes" id="UP000035034"/>
    </source>
</evidence>
<evidence type="ECO:0000313" key="2">
    <source>
        <dbReference type="EMBL" id="GAB20814.1"/>
    </source>
</evidence>
<organism evidence="2 3">
    <name type="scientific">Gordonia effusa NBRC 100432</name>
    <dbReference type="NCBI Taxonomy" id="1077974"/>
    <lineage>
        <taxon>Bacteria</taxon>
        <taxon>Bacillati</taxon>
        <taxon>Actinomycetota</taxon>
        <taxon>Actinomycetes</taxon>
        <taxon>Mycobacteriales</taxon>
        <taxon>Gordoniaceae</taxon>
        <taxon>Gordonia</taxon>
    </lineage>
</organism>